<dbReference type="Proteomes" id="UP000327157">
    <property type="component" value="Chromosome 14"/>
</dbReference>
<reference evidence="2 3" key="3">
    <citation type="submission" date="2019-11" db="EMBL/GenBank/DDBJ databases">
        <title>A de novo genome assembly of a pear dwarfing rootstock.</title>
        <authorList>
            <person name="Wang F."/>
            <person name="Wang J."/>
            <person name="Li S."/>
            <person name="Zhang Y."/>
            <person name="Fang M."/>
            <person name="Ma L."/>
            <person name="Zhao Y."/>
            <person name="Jiang S."/>
        </authorList>
    </citation>
    <scope>NUCLEOTIDE SEQUENCE [LARGE SCALE GENOMIC DNA]</scope>
    <source>
        <strain evidence="2">S2</strain>
        <tissue evidence="2">Leaf</tissue>
    </source>
</reference>
<keyword evidence="3" id="KW-1185">Reference proteome</keyword>
<sequence length="100" mass="11218">MEPRSRNPKKLGWTRGGPSHGENNRLPCIAGLLQLGPKCGWDRTVKTRGADPLWRVTWEHHSHTGQAKQLHWTVASEATRKKLVSFFSCCGPSYQGPNRA</sequence>
<reference evidence="3" key="2">
    <citation type="submission" date="2019-10" db="EMBL/GenBank/DDBJ databases">
        <title>A de novo genome assembly of a pear dwarfing rootstock.</title>
        <authorList>
            <person name="Wang F."/>
            <person name="Wang J."/>
            <person name="Li S."/>
            <person name="Zhang Y."/>
            <person name="Fang M."/>
            <person name="Ma L."/>
            <person name="Zhao Y."/>
            <person name="Jiang S."/>
        </authorList>
    </citation>
    <scope>NUCLEOTIDE SEQUENCE [LARGE SCALE GENOMIC DNA]</scope>
</reference>
<dbReference type="EMBL" id="SMOL01000553">
    <property type="protein sequence ID" value="KAB2607760.1"/>
    <property type="molecule type" value="Genomic_DNA"/>
</dbReference>
<evidence type="ECO:0000256" key="1">
    <source>
        <dbReference type="SAM" id="MobiDB-lite"/>
    </source>
</evidence>
<protein>
    <submittedName>
        <fullName evidence="2">Uncharacterized protein</fullName>
    </submittedName>
</protein>
<gene>
    <name evidence="2" type="ORF">D8674_010928</name>
</gene>
<evidence type="ECO:0000313" key="2">
    <source>
        <dbReference type="EMBL" id="KAB2607760.1"/>
    </source>
</evidence>
<proteinExistence type="predicted"/>
<feature type="region of interest" description="Disordered" evidence="1">
    <location>
        <begin position="1"/>
        <end position="23"/>
    </location>
</feature>
<organism evidence="2 3">
    <name type="scientific">Pyrus ussuriensis x Pyrus communis</name>
    <dbReference type="NCBI Taxonomy" id="2448454"/>
    <lineage>
        <taxon>Eukaryota</taxon>
        <taxon>Viridiplantae</taxon>
        <taxon>Streptophyta</taxon>
        <taxon>Embryophyta</taxon>
        <taxon>Tracheophyta</taxon>
        <taxon>Spermatophyta</taxon>
        <taxon>Magnoliopsida</taxon>
        <taxon>eudicotyledons</taxon>
        <taxon>Gunneridae</taxon>
        <taxon>Pentapetalae</taxon>
        <taxon>rosids</taxon>
        <taxon>fabids</taxon>
        <taxon>Rosales</taxon>
        <taxon>Rosaceae</taxon>
        <taxon>Amygdaloideae</taxon>
        <taxon>Maleae</taxon>
        <taxon>Pyrus</taxon>
    </lineage>
</organism>
<comment type="caution">
    <text evidence="2">The sequence shown here is derived from an EMBL/GenBank/DDBJ whole genome shotgun (WGS) entry which is preliminary data.</text>
</comment>
<accession>A0A5N5G251</accession>
<name>A0A5N5G251_9ROSA</name>
<dbReference type="AlphaFoldDB" id="A0A5N5G251"/>
<evidence type="ECO:0000313" key="3">
    <source>
        <dbReference type="Proteomes" id="UP000327157"/>
    </source>
</evidence>
<reference evidence="2 3" key="1">
    <citation type="submission" date="2019-09" db="EMBL/GenBank/DDBJ databases">
        <authorList>
            <person name="Ou C."/>
        </authorList>
    </citation>
    <scope>NUCLEOTIDE SEQUENCE [LARGE SCALE GENOMIC DNA]</scope>
    <source>
        <strain evidence="2">S2</strain>
        <tissue evidence="2">Leaf</tissue>
    </source>
</reference>